<comment type="caution">
    <text evidence="1">The sequence shown here is derived from an EMBL/GenBank/DDBJ whole genome shotgun (WGS) entry which is preliminary data.</text>
</comment>
<evidence type="ECO:0000313" key="2">
    <source>
        <dbReference type="Proteomes" id="UP000183206"/>
    </source>
</evidence>
<dbReference type="AlphaFoldDB" id="A0A1J4VAH6"/>
<evidence type="ECO:0000313" key="1">
    <source>
        <dbReference type="EMBL" id="OIO32265.1"/>
    </source>
</evidence>
<sequence length="223" mass="24885">MRGGSYSLYIAGAWGAPLGTKVECAQQTNGRVDQKFKLPFNVDQSAKDALKGFWYYSYYRECLHSAGYQFSGDPITSSSIIIQNQDAVYSNPFGGFSFTIPMGTALIKDNKLDVDIDDRMFVSLLKTSSEVIFIYTYTTYDDIETFDNLTSNFKQLPETMGSVTGTILNENISGVKSLYIKQDDNKQGIVFITPGKHVVYIYGSDILETTLKTVAETITYITD</sequence>
<dbReference type="EMBL" id="MNVO01000045">
    <property type="protein sequence ID" value="OIO32265.1"/>
    <property type="molecule type" value="Genomic_DNA"/>
</dbReference>
<protein>
    <submittedName>
        <fullName evidence="1">Uncharacterized protein</fullName>
    </submittedName>
</protein>
<proteinExistence type="predicted"/>
<name>A0A1J4VAH6_9BACT</name>
<organism evidence="1 2">
    <name type="scientific">Candidatus Nomurabacteria bacterium CG1_02_47_685</name>
    <dbReference type="NCBI Taxonomy" id="1805282"/>
    <lineage>
        <taxon>Bacteria</taxon>
        <taxon>Candidatus Nomuraibacteriota</taxon>
    </lineage>
</organism>
<dbReference type="Proteomes" id="UP000183206">
    <property type="component" value="Unassembled WGS sequence"/>
</dbReference>
<gene>
    <name evidence="1" type="ORF">AUJ44_02670</name>
</gene>
<reference evidence="1 2" key="1">
    <citation type="journal article" date="2016" name="Environ. Microbiol.">
        <title>Genomic resolution of a cold subsurface aquifer community provides metabolic insights for novel microbes adapted to high CO concentrations.</title>
        <authorList>
            <person name="Probst A.J."/>
            <person name="Castelle C.J."/>
            <person name="Singh A."/>
            <person name="Brown C.T."/>
            <person name="Anantharaman K."/>
            <person name="Sharon I."/>
            <person name="Hug L.A."/>
            <person name="Burstein D."/>
            <person name="Emerson J.B."/>
            <person name="Thomas B.C."/>
            <person name="Banfield J.F."/>
        </authorList>
    </citation>
    <scope>NUCLEOTIDE SEQUENCE [LARGE SCALE GENOMIC DNA]</scope>
    <source>
        <strain evidence="1">CG1_02_47_685</strain>
    </source>
</reference>
<accession>A0A1J4VAH6</accession>